<evidence type="ECO:0000256" key="1">
    <source>
        <dbReference type="ARBA" id="ARBA00001947"/>
    </source>
</evidence>
<protein>
    <submittedName>
        <fullName evidence="14">M48 family metalloprotease</fullName>
    </submittedName>
</protein>
<dbReference type="CDD" id="cd07328">
    <property type="entry name" value="M48_Ste24p_like"/>
    <property type="match status" value="1"/>
</dbReference>
<dbReference type="Gene3D" id="3.30.2010.10">
    <property type="entry name" value="Metalloproteases ('zincins'), catalytic domain"/>
    <property type="match status" value="1"/>
</dbReference>
<dbReference type="InterPro" id="IPR050083">
    <property type="entry name" value="HtpX_protease"/>
</dbReference>
<proteinExistence type="predicted"/>
<comment type="cofactor">
    <cofactor evidence="1">
        <name>Zn(2+)</name>
        <dbReference type="ChEBI" id="CHEBI:29105"/>
    </cofactor>
</comment>
<evidence type="ECO:0000313" key="15">
    <source>
        <dbReference type="Proteomes" id="UP000763641"/>
    </source>
</evidence>
<dbReference type="PANTHER" id="PTHR43221:SF1">
    <property type="entry name" value="PROTEASE HTPX"/>
    <property type="match status" value="1"/>
</dbReference>
<dbReference type="PANTHER" id="PTHR43221">
    <property type="entry name" value="PROTEASE HTPX"/>
    <property type="match status" value="1"/>
</dbReference>
<dbReference type="Proteomes" id="UP000763641">
    <property type="component" value="Unassembled WGS sequence"/>
</dbReference>
<dbReference type="InterPro" id="IPR001915">
    <property type="entry name" value="Peptidase_M48"/>
</dbReference>
<dbReference type="GO" id="GO:0008237">
    <property type="term" value="F:metallopeptidase activity"/>
    <property type="evidence" value="ECO:0007669"/>
    <property type="project" value="UniProtKB-KW"/>
</dbReference>
<evidence type="ECO:0000259" key="13">
    <source>
        <dbReference type="Pfam" id="PF01435"/>
    </source>
</evidence>
<keyword evidence="8" id="KW-0862">Zinc</keyword>
<reference evidence="14 15" key="1">
    <citation type="submission" date="2020-12" db="EMBL/GenBank/DDBJ databases">
        <title>Sphingomonas sp.</title>
        <authorList>
            <person name="Kim M.K."/>
        </authorList>
    </citation>
    <scope>NUCLEOTIDE SEQUENCE [LARGE SCALE GENOMIC DNA]</scope>
    <source>
        <strain evidence="14 15">BT552</strain>
    </source>
</reference>
<keyword evidence="10 14" id="KW-0482">Metalloprotease</keyword>
<evidence type="ECO:0000256" key="9">
    <source>
        <dbReference type="ARBA" id="ARBA00022989"/>
    </source>
</evidence>
<dbReference type="Pfam" id="PF01435">
    <property type="entry name" value="Peptidase_M48"/>
    <property type="match status" value="1"/>
</dbReference>
<evidence type="ECO:0000256" key="6">
    <source>
        <dbReference type="ARBA" id="ARBA00022723"/>
    </source>
</evidence>
<evidence type="ECO:0000256" key="12">
    <source>
        <dbReference type="SAM" id="Phobius"/>
    </source>
</evidence>
<organism evidence="14 15">
    <name type="scientific">Sphingomonas longa</name>
    <dbReference type="NCBI Taxonomy" id="2778730"/>
    <lineage>
        <taxon>Bacteria</taxon>
        <taxon>Pseudomonadati</taxon>
        <taxon>Pseudomonadota</taxon>
        <taxon>Alphaproteobacteria</taxon>
        <taxon>Sphingomonadales</taxon>
        <taxon>Sphingomonadaceae</taxon>
        <taxon>Sphingomonas</taxon>
    </lineage>
</organism>
<gene>
    <name evidence="14" type="ORF">ILT43_01260</name>
</gene>
<evidence type="ECO:0000256" key="2">
    <source>
        <dbReference type="ARBA" id="ARBA00004651"/>
    </source>
</evidence>
<feature type="transmembrane region" description="Helical" evidence="12">
    <location>
        <begin position="84"/>
        <end position="104"/>
    </location>
</feature>
<evidence type="ECO:0000256" key="10">
    <source>
        <dbReference type="ARBA" id="ARBA00023049"/>
    </source>
</evidence>
<dbReference type="EMBL" id="JAFEMC010000001">
    <property type="protein sequence ID" value="MBM6574985.1"/>
    <property type="molecule type" value="Genomic_DNA"/>
</dbReference>
<evidence type="ECO:0000256" key="7">
    <source>
        <dbReference type="ARBA" id="ARBA00022801"/>
    </source>
</evidence>
<evidence type="ECO:0000313" key="14">
    <source>
        <dbReference type="EMBL" id="MBM6574985.1"/>
    </source>
</evidence>
<evidence type="ECO:0000256" key="8">
    <source>
        <dbReference type="ARBA" id="ARBA00022833"/>
    </source>
</evidence>
<name>A0ABS2D238_9SPHN</name>
<keyword evidence="9 12" id="KW-1133">Transmembrane helix</keyword>
<feature type="domain" description="Peptidase M48" evidence="13">
    <location>
        <begin position="171"/>
        <end position="344"/>
    </location>
</feature>
<comment type="subcellular location">
    <subcellularLocation>
        <location evidence="2">Cell membrane</location>
        <topology evidence="2">Multi-pass membrane protein</topology>
    </subcellularLocation>
</comment>
<keyword evidence="7" id="KW-0378">Hydrolase</keyword>
<comment type="caution">
    <text evidence="14">The sequence shown here is derived from an EMBL/GenBank/DDBJ whole genome shotgun (WGS) entry which is preliminary data.</text>
</comment>
<evidence type="ECO:0000256" key="11">
    <source>
        <dbReference type="ARBA" id="ARBA00023136"/>
    </source>
</evidence>
<keyword evidence="15" id="KW-1185">Reference proteome</keyword>
<evidence type="ECO:0000256" key="4">
    <source>
        <dbReference type="ARBA" id="ARBA00022670"/>
    </source>
</evidence>
<keyword evidence="11 12" id="KW-0472">Membrane</keyword>
<keyword evidence="4" id="KW-0645">Protease</keyword>
<keyword evidence="5 12" id="KW-0812">Transmembrane</keyword>
<dbReference type="RefSeq" id="WP_204193426.1">
    <property type="nucleotide sequence ID" value="NZ_JAFEMC010000001.1"/>
</dbReference>
<keyword evidence="6" id="KW-0479">Metal-binding</keyword>
<feature type="transmembrane region" description="Helical" evidence="12">
    <location>
        <begin position="51"/>
        <end position="77"/>
    </location>
</feature>
<keyword evidence="3" id="KW-1003">Cell membrane</keyword>
<accession>A0ABS2D238</accession>
<sequence length="631" mass="69525">MKTISVGEPPQQGWGQTIALDPRHGPMIARLEQFAARDGDGYRRRVVAAGLVAYVVLTTLLALLVGLTVLMVILIVTTGKGAAVALKFAFVFGALAFGLVRALWVPRVAPDGIALSASESPDLFAMVDRVRCATGGPPIHAIRLTDQMNAAITQEARFVIVGARNTLYLGLPLLQALTSDEVAGVIAHEFGHFVGKHGHSSGFVYRIRRRWAQIAERMPDGIVSGLLRRFFRWYGPWFASYSFVLARQQEYEADAVAARATSAETIANALIRITVQSVRYGSAWSAIWSQSVERDDPLASPHDTAASVFQMEDDADRDVLDRELRAEADLDDTHPTLAQRLHALGRSATLPPPLATPAVTLLGPALPLATTQFDAEWHDWADDVWKHDYRERQEERAEQAALAERITVGETEREALYRHAWLTERLDGAEPAARAYAIVLRHHPDAQDARFRYGDMLLDLDDEAGTAILLEAGHAEPELLPHAYRRIIDFRRAQGRDAEAYLPLLAQAEAAEALATAEANAIDETARLRAADEALRERVSALVADVEGVAALHVAVRDLTHTSKPQTVFVFTAAHGYTGVGVLDRLVDAMLPAGDLIGIEMSRSRRWLTKRIKALPNSRIIDRKQSRFPWM</sequence>
<evidence type="ECO:0000256" key="3">
    <source>
        <dbReference type="ARBA" id="ARBA00022475"/>
    </source>
</evidence>
<evidence type="ECO:0000256" key="5">
    <source>
        <dbReference type="ARBA" id="ARBA00022692"/>
    </source>
</evidence>